<dbReference type="PANTHER" id="PTHR13554">
    <property type="entry name" value="26S PROTEASOME NON-ATPASE REGULATORY SUBUNIT 5-RELATED"/>
    <property type="match status" value="1"/>
</dbReference>
<proteinExistence type="inferred from homology"/>
<organism evidence="3 4">
    <name type="scientific">Schistosoma japonicum</name>
    <name type="common">Blood fluke</name>
    <dbReference type="NCBI Taxonomy" id="6182"/>
    <lineage>
        <taxon>Eukaryota</taxon>
        <taxon>Metazoa</taxon>
        <taxon>Spiralia</taxon>
        <taxon>Lophotrochozoa</taxon>
        <taxon>Platyhelminthes</taxon>
        <taxon>Trematoda</taxon>
        <taxon>Digenea</taxon>
        <taxon>Strigeidida</taxon>
        <taxon>Schistosomatoidea</taxon>
        <taxon>Schistosomatidae</taxon>
        <taxon>Schistosoma</taxon>
    </lineage>
</organism>
<gene>
    <name evidence="3" type="ORF">EWB00_008157</name>
</gene>
<comment type="caution">
    <text evidence="3">The sequence shown here is derived from an EMBL/GenBank/DDBJ whole genome shotgun (WGS) entry which is preliminary data.</text>
</comment>
<dbReference type="SUPFAM" id="SSF48371">
    <property type="entry name" value="ARM repeat"/>
    <property type="match status" value="1"/>
</dbReference>
<dbReference type="AlphaFoldDB" id="A0A4Z2CRW8"/>
<evidence type="ECO:0000313" key="4">
    <source>
        <dbReference type="Proteomes" id="UP000311919"/>
    </source>
</evidence>
<reference evidence="3 4" key="1">
    <citation type="submission" date="2019-03" db="EMBL/GenBank/DDBJ databases">
        <title>An improved genome assembly of the fluke Schistosoma japonicum.</title>
        <authorList>
            <person name="Hu W."/>
            <person name="Luo F."/>
            <person name="Yin M."/>
            <person name="Mo X."/>
            <person name="Sun C."/>
            <person name="Wu Q."/>
            <person name="Zhu B."/>
            <person name="Xiang M."/>
            <person name="Wang J."/>
            <person name="Wang Y."/>
            <person name="Zhang T."/>
            <person name="Xu B."/>
            <person name="Zheng H."/>
            <person name="Feng Z."/>
        </authorList>
    </citation>
    <scope>NUCLEOTIDE SEQUENCE [LARGE SCALE GENOMIC DNA]</scope>
    <source>
        <strain evidence="3">HuSjv2</strain>
        <tissue evidence="3">Worms</tissue>
    </source>
</reference>
<dbReference type="InterPro" id="IPR011989">
    <property type="entry name" value="ARM-like"/>
</dbReference>
<dbReference type="OrthoDB" id="10250600at2759"/>
<dbReference type="GO" id="GO:0005829">
    <property type="term" value="C:cytosol"/>
    <property type="evidence" value="ECO:0007669"/>
    <property type="project" value="TreeGrafter"/>
</dbReference>
<evidence type="ECO:0000256" key="1">
    <source>
        <dbReference type="ARBA" id="ARBA00006823"/>
    </source>
</evidence>
<keyword evidence="4" id="KW-1185">Reference proteome</keyword>
<dbReference type="InterPro" id="IPR016024">
    <property type="entry name" value="ARM-type_fold"/>
</dbReference>
<dbReference type="GO" id="GO:0043248">
    <property type="term" value="P:proteasome assembly"/>
    <property type="evidence" value="ECO:0007669"/>
    <property type="project" value="InterPro"/>
</dbReference>
<sequence length="544" mass="60904">MTIPDEIFDILSKVSDGDGSMEDYERICLTLSNLTTAELCSVFQKCDILKVLMSIDLRGRQSAQIAIKLATIIFSLIPLFDFVQSHQEELLLILGSTKLDLIEFVLKRLRVGVVEANCSVDNLPDRILEYIARLVLHEKLSVSTEAQTFLIALATKCSLGLRKVLGTNVVGKLKSMCSKPEHLLRVSELAVQLVSKQPEVFQEVEDSGLFQPILDGLNSKDPLVCLNWLQLAKLLTIPEAGYRFLSEQNIFSKFLDDLCSFTSDPLGDLLLPGYIGFFGNLAKHDPDYWLGRNSDGRFTEVLSDAVDNNSINISMVAFESIGCIATTTSGRITLDKLFTKGGSLHSALNKLFVFISNSPTEICTRAIECYGFLLRRPSEIHPEDLYADTVLSLNWAILSCQKNIDLVNINSVEEKESLVAPLLKRLYSLATQPFFETRLAVFKAIDAIATQPWGVRQITRQPGFFEYLINRQTELGLSDKIQLMQAKLNIINSMLKTHEGWNCSEFKSFQNLVDNEQLKLIRIYIKEGLWGVVKSEAAVALELS</sequence>
<evidence type="ECO:0000313" key="3">
    <source>
        <dbReference type="EMBL" id="TNN06834.1"/>
    </source>
</evidence>
<accession>A0A4Z2CRW8</accession>
<dbReference type="Pfam" id="PF10508">
    <property type="entry name" value="Proteasom_PSMB"/>
    <property type="match status" value="2"/>
</dbReference>
<dbReference type="EMBL" id="SKCS01000449">
    <property type="protein sequence ID" value="TNN06834.1"/>
    <property type="molecule type" value="Genomic_DNA"/>
</dbReference>
<evidence type="ECO:0000256" key="2">
    <source>
        <dbReference type="ARBA" id="ARBA00014933"/>
    </source>
</evidence>
<dbReference type="Gene3D" id="1.25.10.10">
    <property type="entry name" value="Leucine-rich Repeat Variant"/>
    <property type="match status" value="1"/>
</dbReference>
<protein>
    <recommendedName>
        <fullName evidence="2">26S proteasome non-ATPase regulatory subunit 5</fullName>
    </recommendedName>
</protein>
<keyword evidence="3" id="KW-0647">Proteasome</keyword>
<dbReference type="GO" id="GO:0000502">
    <property type="term" value="C:proteasome complex"/>
    <property type="evidence" value="ECO:0007669"/>
    <property type="project" value="UniProtKB-KW"/>
</dbReference>
<dbReference type="PANTHER" id="PTHR13554:SF10">
    <property type="entry name" value="26S PROTEASOME NON-ATPASE REGULATORY SUBUNIT 5"/>
    <property type="match status" value="1"/>
</dbReference>
<dbReference type="STRING" id="6182.A0A4Z2CRW8"/>
<name>A0A4Z2CRW8_SCHJA</name>
<dbReference type="Proteomes" id="UP000311919">
    <property type="component" value="Unassembled WGS sequence"/>
</dbReference>
<dbReference type="InterPro" id="IPR019538">
    <property type="entry name" value="PSMD5"/>
</dbReference>
<comment type="similarity">
    <text evidence="1">Belongs to the proteasome subunit S5B/HSM3 family.</text>
</comment>